<dbReference type="InterPro" id="IPR006059">
    <property type="entry name" value="SBP"/>
</dbReference>
<gene>
    <name evidence="6" type="ORF">BP422_08955</name>
</gene>
<dbReference type="EMBL" id="CP018145">
    <property type="protein sequence ID" value="ASJ53674.1"/>
    <property type="molecule type" value="Genomic_DNA"/>
</dbReference>
<dbReference type="GO" id="GO:0015768">
    <property type="term" value="P:maltose transport"/>
    <property type="evidence" value="ECO:0007669"/>
    <property type="project" value="TreeGrafter"/>
</dbReference>
<evidence type="ECO:0000313" key="7">
    <source>
        <dbReference type="Proteomes" id="UP000197781"/>
    </source>
</evidence>
<comment type="similarity">
    <text evidence="1">Belongs to the bacterial solute-binding protein 1 family.</text>
</comment>
<dbReference type="Pfam" id="PF01547">
    <property type="entry name" value="SBP_bac_1"/>
    <property type="match status" value="1"/>
</dbReference>
<dbReference type="Proteomes" id="UP000197781">
    <property type="component" value="Chromosome"/>
</dbReference>
<evidence type="ECO:0000256" key="1">
    <source>
        <dbReference type="ARBA" id="ARBA00008520"/>
    </source>
</evidence>
<feature type="chain" id="PRO_5013211073" evidence="5">
    <location>
        <begin position="31"/>
        <end position="445"/>
    </location>
</feature>
<dbReference type="KEGG" id="bfm:BP422_08955"/>
<keyword evidence="2" id="KW-0813">Transport</keyword>
<evidence type="ECO:0000313" key="6">
    <source>
        <dbReference type="EMBL" id="ASJ53674.1"/>
    </source>
</evidence>
<dbReference type="AlphaFoldDB" id="A0A220MF78"/>
<reference evidence="6 7" key="1">
    <citation type="submission" date="2016-11" db="EMBL/GenBank/DDBJ databases">
        <authorList>
            <person name="Jaros S."/>
            <person name="Januszkiewicz K."/>
            <person name="Wedrychowicz H."/>
        </authorList>
    </citation>
    <scope>NUCLEOTIDE SEQUENCE [LARGE SCALE GENOMIC DNA]</scope>
    <source>
        <strain evidence="6 7">NF2</strain>
    </source>
</reference>
<accession>A0A220MF78</accession>
<sequence length="445" mass="48434">MKVTKRLTSVGLTLLMAFSLAACSSTPQQASTDTTPSQPSTPTAPKTEPAQQPVEKIKLVYARGKDATDSTKKLVEAFQKAHPNIEVEIREMPTDSGQSHDQYVTMFSAQSSEIDVFDLDVIWPAEFAQAGYLLPLDRLMEQDGIETGKYIKGAMDAGNFGGQQWTMPKFIDAGLLFYRKDLVSEAPKTWDDLIAQAKATKGKGGTKFGYLMQAKQYEGLVCNFVEFSASYGGKILDEQGKVVVNNPATIKGLKKMIEVVKSDFVPTNITTFMEPESHTAFLEGQAPFIRNWPYQFALAQDQAQSKIVDQVGIAPLPAGDAGSAAALGGWMGGINKFSKHPKEAWEFLKFMTGPEGQKISAVEGGLAPTYLPAYDDADVKKASPLFANKDFVDGVSAAVSRPTTPIYPKISEVIQIEVSKALAGQQTAEQAVQNMETQMNDLMKK</sequence>
<feature type="region of interest" description="Disordered" evidence="4">
    <location>
        <begin position="27"/>
        <end position="53"/>
    </location>
</feature>
<evidence type="ECO:0000256" key="2">
    <source>
        <dbReference type="ARBA" id="ARBA00022448"/>
    </source>
</evidence>
<proteinExistence type="inferred from homology"/>
<dbReference type="GO" id="GO:0055052">
    <property type="term" value="C:ATP-binding cassette (ABC) transporter complex, substrate-binding subunit-containing"/>
    <property type="evidence" value="ECO:0007669"/>
    <property type="project" value="TreeGrafter"/>
</dbReference>
<dbReference type="PROSITE" id="PS51257">
    <property type="entry name" value="PROKAR_LIPOPROTEIN"/>
    <property type="match status" value="1"/>
</dbReference>
<evidence type="ECO:0000256" key="3">
    <source>
        <dbReference type="ARBA" id="ARBA00022729"/>
    </source>
</evidence>
<dbReference type="GO" id="GO:1901982">
    <property type="term" value="F:maltose binding"/>
    <property type="evidence" value="ECO:0007669"/>
    <property type="project" value="TreeGrafter"/>
</dbReference>
<dbReference type="SUPFAM" id="SSF53850">
    <property type="entry name" value="Periplasmic binding protein-like II"/>
    <property type="match status" value="1"/>
</dbReference>
<organism evidence="6 7">
    <name type="scientific">Brevibacillus formosus</name>
    <dbReference type="NCBI Taxonomy" id="54913"/>
    <lineage>
        <taxon>Bacteria</taxon>
        <taxon>Bacillati</taxon>
        <taxon>Bacillota</taxon>
        <taxon>Bacilli</taxon>
        <taxon>Bacillales</taxon>
        <taxon>Paenibacillaceae</taxon>
        <taxon>Brevibacillus</taxon>
    </lineage>
</organism>
<feature type="compositionally biased region" description="Low complexity" evidence="4">
    <location>
        <begin position="27"/>
        <end position="45"/>
    </location>
</feature>
<dbReference type="RefSeq" id="WP_088907470.1">
    <property type="nucleotide sequence ID" value="NZ_CP018145.1"/>
</dbReference>
<dbReference type="GO" id="GO:0042956">
    <property type="term" value="P:maltodextrin transmembrane transport"/>
    <property type="evidence" value="ECO:0007669"/>
    <property type="project" value="TreeGrafter"/>
</dbReference>
<keyword evidence="3 5" id="KW-0732">Signal</keyword>
<name>A0A220MF78_9BACL</name>
<dbReference type="CDD" id="cd14750">
    <property type="entry name" value="PBP2_TMBP"/>
    <property type="match status" value="1"/>
</dbReference>
<dbReference type="PANTHER" id="PTHR30061:SF50">
    <property type="entry name" value="MALTOSE_MALTODEXTRIN-BINDING PERIPLASMIC PROTEIN"/>
    <property type="match status" value="1"/>
</dbReference>
<evidence type="ECO:0000256" key="4">
    <source>
        <dbReference type="SAM" id="MobiDB-lite"/>
    </source>
</evidence>
<evidence type="ECO:0000256" key="5">
    <source>
        <dbReference type="SAM" id="SignalP"/>
    </source>
</evidence>
<dbReference type="Gene3D" id="3.40.190.10">
    <property type="entry name" value="Periplasmic binding protein-like II"/>
    <property type="match status" value="2"/>
</dbReference>
<protein>
    <submittedName>
        <fullName evidence="6">ABC transporter substrate-binding protein</fullName>
    </submittedName>
</protein>
<feature type="signal peptide" evidence="5">
    <location>
        <begin position="1"/>
        <end position="30"/>
    </location>
</feature>
<dbReference type="PANTHER" id="PTHR30061">
    <property type="entry name" value="MALTOSE-BINDING PERIPLASMIC PROTEIN"/>
    <property type="match status" value="1"/>
</dbReference>